<feature type="compositionally biased region" description="Low complexity" evidence="3">
    <location>
        <begin position="121"/>
        <end position="135"/>
    </location>
</feature>
<dbReference type="SUPFAM" id="SSF48452">
    <property type="entry name" value="TPR-like"/>
    <property type="match status" value="2"/>
</dbReference>
<dbReference type="InterPro" id="IPR003107">
    <property type="entry name" value="HAT"/>
</dbReference>
<gene>
    <name evidence="4" type="primary">Contig12294.g13133</name>
    <name evidence="4" type="ORF">STYLEM_20815</name>
</gene>
<sequence length="1084" mass="126034">MRSSPNQVSQPKKTHTLSIAKIKVLACLLTNLGAQLNVNAQANQSQFSQMAPGGVDFNQFQRQPFGVNSNAMQQHNLQSPNEQSNFQRGLPGHSQLPFKSNQIFTQNNPSNQQQFMSSKTSLSQGFFNSFQSQQPPYMPQQQPPSNLNFHPGAAAANMMGNPAPYNNLNENQMLAPQNNQLSQNENFLNYFQSMIGNQNNIAIMNQMHHQQMYNMQQYQMQGTATGPSRPHKHQKRNKNPKNDYQFNPMTNHFINELIGFNPNDYQQFGNAQGAMDQQMRSSSNSTDNSTEEQSQNSSFEQDYLLTNGGLTNESLQSFITDSPFSFRNPIFYSIPRDHTTNAKQVNPIVSKRRLFNDNEEEQKQAPQTHPQARNSTVIMNNNDVQLNAQQKQQFLRMQSQQEQVKSDVQPPIKNQQEAIKTFFSKSNFIQGSQGPNQNGGAPTGLPPRPNQIQHTETTQKLFSQVPGQFKSITPMPKLYATRQQQPAPPKKLVITEKMREQLHLLKQELVETPISRNKYKNFHQEFKDIEKRGFSDSIKMVFERILEMPKKIHWRILNDLADFAKRESKFVEAKILYKLICNIQPFAHQGWLDYAKMEEECGNHDQIEEKTKNYDQVRKLLGALKDVPFEKSFKMILEGAQFEGRSGNKEGARKAFKYLLKQGQTYGPIYLEASKYEEREGELDRSIQICEEGLKYNIKHGPLWFQYLRLYEKCGLDRPTPFENLDNIIRLMFTHIPKELSWKVYIEAAQTYERLDDIEATLDFLEQSLITSQSQLKWKVWLLASRFAYRQQKVDQARKLIERCCIQVPPKQISLALLEYAKFFEMEGQILRARQIMASAKKLVRGEWKIWFEAVMLEVRNGFFREAEDMVVTSLKVHNATGRLWATLIQLQHARSQTKEEFDNTYRTFIKSLHEIPKSGEVWCEGARLHMSQHTNNSYYDLAKARKYLEFAIQFTPQYGDSFLELMRLYLITEEKEKMEELKQYCIHAEPNYGVLWFYFKNSILDNAVQSIYFNLTLYSDIWKNSIDQMSQEMKESNLGTEPQWMGSQKLIQIMRRGMRDSSFDEKVKIVYGFEQVLPQIPYL</sequence>
<feature type="region of interest" description="Disordered" evidence="3">
    <location>
        <begin position="220"/>
        <end position="247"/>
    </location>
</feature>
<reference evidence="4 5" key="1">
    <citation type="submission" date="2014-06" db="EMBL/GenBank/DDBJ databases">
        <authorList>
            <person name="Swart Estienne"/>
        </authorList>
    </citation>
    <scope>NUCLEOTIDE SEQUENCE [LARGE SCALE GENOMIC DNA]</scope>
    <source>
        <strain evidence="4 5">130c</strain>
    </source>
</reference>
<dbReference type="InterPro" id="IPR011990">
    <property type="entry name" value="TPR-like_helical_dom_sf"/>
</dbReference>
<dbReference type="OrthoDB" id="440128at2759"/>
<keyword evidence="5" id="KW-1185">Reference proteome</keyword>
<dbReference type="Gene3D" id="1.25.40.10">
    <property type="entry name" value="Tetratricopeptide repeat domain"/>
    <property type="match status" value="2"/>
</dbReference>
<keyword evidence="1" id="KW-0677">Repeat</keyword>
<protein>
    <submittedName>
        <fullName evidence="4">Tetratricopeptide repeat domain containing protein</fullName>
    </submittedName>
</protein>
<dbReference type="PANTHER" id="PTHR11246">
    <property type="entry name" value="PRE-MRNA SPLICING FACTOR"/>
    <property type="match status" value="1"/>
</dbReference>
<feature type="compositionally biased region" description="Polar residues" evidence="3">
    <location>
        <begin position="76"/>
        <end position="87"/>
    </location>
</feature>
<feature type="compositionally biased region" description="Basic residues" evidence="3">
    <location>
        <begin position="229"/>
        <end position="239"/>
    </location>
</feature>
<evidence type="ECO:0000256" key="2">
    <source>
        <dbReference type="SAM" id="Coils"/>
    </source>
</evidence>
<feature type="region of interest" description="Disordered" evidence="3">
    <location>
        <begin position="76"/>
        <end position="155"/>
    </location>
</feature>
<organism evidence="4 5">
    <name type="scientific">Stylonychia lemnae</name>
    <name type="common">Ciliate</name>
    <dbReference type="NCBI Taxonomy" id="5949"/>
    <lineage>
        <taxon>Eukaryota</taxon>
        <taxon>Sar</taxon>
        <taxon>Alveolata</taxon>
        <taxon>Ciliophora</taxon>
        <taxon>Intramacronucleata</taxon>
        <taxon>Spirotrichea</taxon>
        <taxon>Stichotrichia</taxon>
        <taxon>Sporadotrichida</taxon>
        <taxon>Oxytrichidae</taxon>
        <taxon>Stylonychinae</taxon>
        <taxon>Stylonychia</taxon>
    </lineage>
</organism>
<feature type="region of interest" description="Disordered" evidence="3">
    <location>
        <begin position="264"/>
        <end position="298"/>
    </location>
</feature>
<dbReference type="InParanoid" id="A0A078BBS0"/>
<dbReference type="GO" id="GO:0000398">
    <property type="term" value="P:mRNA splicing, via spliceosome"/>
    <property type="evidence" value="ECO:0007669"/>
    <property type="project" value="InterPro"/>
</dbReference>
<dbReference type="PANTHER" id="PTHR11246:SF20">
    <property type="entry name" value="TPR-CONTAINING PROTEIN DDB_G0280363"/>
    <property type="match status" value="1"/>
</dbReference>
<dbReference type="SMART" id="SM00386">
    <property type="entry name" value="HAT"/>
    <property type="match status" value="6"/>
</dbReference>
<feature type="compositionally biased region" description="Low complexity" evidence="3">
    <location>
        <begin position="281"/>
        <end position="294"/>
    </location>
</feature>
<feature type="coiled-coil region" evidence="2">
    <location>
        <begin position="748"/>
        <end position="775"/>
    </location>
</feature>
<accession>A0A078BBS0</accession>
<feature type="region of interest" description="Disordered" evidence="3">
    <location>
        <begin position="428"/>
        <end position="452"/>
    </location>
</feature>
<name>A0A078BBS0_STYLE</name>
<proteinExistence type="predicted"/>
<feature type="compositionally biased region" description="Polar residues" evidence="3">
    <location>
        <begin position="428"/>
        <end position="440"/>
    </location>
</feature>
<evidence type="ECO:0000313" key="4">
    <source>
        <dbReference type="EMBL" id="CDW91656.1"/>
    </source>
</evidence>
<evidence type="ECO:0000256" key="1">
    <source>
        <dbReference type="ARBA" id="ARBA00022737"/>
    </source>
</evidence>
<dbReference type="InterPro" id="IPR045075">
    <property type="entry name" value="Syf1-like"/>
</dbReference>
<dbReference type="AlphaFoldDB" id="A0A078BBS0"/>
<keyword evidence="2" id="KW-0175">Coiled coil</keyword>
<dbReference type="EMBL" id="CCKQ01019633">
    <property type="protein sequence ID" value="CDW91656.1"/>
    <property type="molecule type" value="Genomic_DNA"/>
</dbReference>
<dbReference type="Proteomes" id="UP000039865">
    <property type="component" value="Unassembled WGS sequence"/>
</dbReference>
<evidence type="ECO:0000313" key="5">
    <source>
        <dbReference type="Proteomes" id="UP000039865"/>
    </source>
</evidence>
<feature type="compositionally biased region" description="Polar residues" evidence="3">
    <location>
        <begin position="97"/>
        <end position="120"/>
    </location>
</feature>
<evidence type="ECO:0000256" key="3">
    <source>
        <dbReference type="SAM" id="MobiDB-lite"/>
    </source>
</evidence>